<reference evidence="1" key="1">
    <citation type="submission" date="2021-06" db="EMBL/GenBank/DDBJ databases">
        <authorList>
            <person name="Kallberg Y."/>
            <person name="Tangrot J."/>
            <person name="Rosling A."/>
        </authorList>
    </citation>
    <scope>NUCLEOTIDE SEQUENCE</scope>
    <source>
        <strain evidence="1">CL356</strain>
    </source>
</reference>
<evidence type="ECO:0000313" key="1">
    <source>
        <dbReference type="EMBL" id="CAG8447422.1"/>
    </source>
</evidence>
<protein>
    <submittedName>
        <fullName evidence="1">9780_t:CDS:1</fullName>
    </submittedName>
</protein>
<keyword evidence="2" id="KW-1185">Reference proteome</keyword>
<accession>A0ACA9K3I3</accession>
<sequence length="95" mass="10966">MRGEFNNAIPGREQNPLLLTFKLCKNPKDRGISCNERSTQHKLDNRDIGYKKLDERKDNEEASNSEGRGEAYNENEYRQALTEILYTEPKSMDAA</sequence>
<name>A0ACA9K3I3_9GLOM</name>
<proteinExistence type="predicted"/>
<gene>
    <name evidence="1" type="ORF">ACOLOM_LOCUS595</name>
</gene>
<organism evidence="1 2">
    <name type="scientific">Acaulospora colombiana</name>
    <dbReference type="NCBI Taxonomy" id="27376"/>
    <lineage>
        <taxon>Eukaryota</taxon>
        <taxon>Fungi</taxon>
        <taxon>Fungi incertae sedis</taxon>
        <taxon>Mucoromycota</taxon>
        <taxon>Glomeromycotina</taxon>
        <taxon>Glomeromycetes</taxon>
        <taxon>Diversisporales</taxon>
        <taxon>Acaulosporaceae</taxon>
        <taxon>Acaulospora</taxon>
    </lineage>
</organism>
<evidence type="ECO:0000313" key="2">
    <source>
        <dbReference type="Proteomes" id="UP000789525"/>
    </source>
</evidence>
<dbReference type="EMBL" id="CAJVPT010000597">
    <property type="protein sequence ID" value="CAG8447422.1"/>
    <property type="molecule type" value="Genomic_DNA"/>
</dbReference>
<dbReference type="Proteomes" id="UP000789525">
    <property type="component" value="Unassembled WGS sequence"/>
</dbReference>
<comment type="caution">
    <text evidence="1">The sequence shown here is derived from an EMBL/GenBank/DDBJ whole genome shotgun (WGS) entry which is preliminary data.</text>
</comment>